<name>A0AAJ1IJH7_9SPIO</name>
<protein>
    <submittedName>
        <fullName evidence="2">N-acetylneuraminate synthase family protein</fullName>
    </submittedName>
</protein>
<dbReference type="Pfam" id="PF03102">
    <property type="entry name" value="NeuB"/>
    <property type="match status" value="1"/>
</dbReference>
<organism evidence="2 3">
    <name type="scientific">Candidatus Thalassospirochaeta sargassi</name>
    <dbReference type="NCBI Taxonomy" id="3119039"/>
    <lineage>
        <taxon>Bacteria</taxon>
        <taxon>Pseudomonadati</taxon>
        <taxon>Spirochaetota</taxon>
        <taxon>Spirochaetia</taxon>
        <taxon>Spirochaetales</taxon>
        <taxon>Spirochaetaceae</taxon>
        <taxon>Candidatus Thalassospirochaeta</taxon>
    </lineage>
</organism>
<dbReference type="SUPFAM" id="SSF51269">
    <property type="entry name" value="AFP III-like domain"/>
    <property type="match status" value="1"/>
</dbReference>
<dbReference type="PANTHER" id="PTHR42966:SF1">
    <property type="entry name" value="SIALIC ACID SYNTHASE"/>
    <property type="match status" value="1"/>
</dbReference>
<dbReference type="Pfam" id="PF08666">
    <property type="entry name" value="SAF"/>
    <property type="match status" value="1"/>
</dbReference>
<dbReference type="InterPro" id="IPR036732">
    <property type="entry name" value="AFP_Neu5c_C_sf"/>
</dbReference>
<evidence type="ECO:0000313" key="2">
    <source>
        <dbReference type="EMBL" id="MDC7227301.1"/>
    </source>
</evidence>
<dbReference type="InterPro" id="IPR013974">
    <property type="entry name" value="SAF"/>
</dbReference>
<dbReference type="InterPro" id="IPR013132">
    <property type="entry name" value="PseI/NeuA/B-like_N"/>
</dbReference>
<gene>
    <name evidence="2" type="ORF">PQJ61_11120</name>
</gene>
<dbReference type="Gene3D" id="3.20.20.70">
    <property type="entry name" value="Aldolase class I"/>
    <property type="match status" value="1"/>
</dbReference>
<dbReference type="InterPro" id="IPR006190">
    <property type="entry name" value="SAF_AFP_Neu5Ac"/>
</dbReference>
<dbReference type="EMBL" id="JAQQAL010000024">
    <property type="protein sequence ID" value="MDC7227301.1"/>
    <property type="molecule type" value="Genomic_DNA"/>
</dbReference>
<dbReference type="InterPro" id="IPR057736">
    <property type="entry name" value="SAF_PseI/NeuA/NeuB"/>
</dbReference>
<feature type="domain" description="AFP-like" evidence="1">
    <location>
        <begin position="320"/>
        <end position="380"/>
    </location>
</feature>
<proteinExistence type="predicted"/>
<dbReference type="Gene3D" id="3.90.1210.10">
    <property type="entry name" value="Antifreeze-like/N-acetylneuraminic acid synthase C-terminal domain"/>
    <property type="match status" value="1"/>
</dbReference>
<dbReference type="GO" id="GO:0016051">
    <property type="term" value="P:carbohydrate biosynthetic process"/>
    <property type="evidence" value="ECO:0007669"/>
    <property type="project" value="InterPro"/>
</dbReference>
<accession>A0AAJ1IJH7</accession>
<dbReference type="InterPro" id="IPR051690">
    <property type="entry name" value="PseI-like"/>
</dbReference>
<sequence length="380" mass="41113">MSALKKTDKNSSFIIAEIGTSHNGSLQRAEELITAAADSGADCVKTQIVFADEIIHPNTGEVSLPGGSIRLYDRFLELEQNFNFYARIKELTEDAGLKFLASPFGTKSLDWLLNLDCDSIKIASPELNHFPLLRAAAASGRRLILSSGVSEMIDIEAALETVTSSAPSDAPPAVLMHCITSYPAPETEYKLRLLQTLYQNFNKRFNIALGVSDHSLDPLLVPCMAAAICPTVPCYIEKHITLKNDDGGLDDPIALTPEQFAEMTAAVRNTGALRRTSGTDAALAALREQFGAERLEAVLGDSVKRLAPSEAANYGRTNRSVHALTNLAAGTILTSENTALLRTEKILKPGARPEHWNDLIGKRLRNDIPSGEGVTLSDIE</sequence>
<dbReference type="Proteomes" id="UP001221217">
    <property type="component" value="Unassembled WGS sequence"/>
</dbReference>
<reference evidence="2 3" key="1">
    <citation type="submission" date="2022-12" db="EMBL/GenBank/DDBJ databases">
        <title>Metagenome assembled genome from gulf of manar.</title>
        <authorList>
            <person name="Kohli P."/>
            <person name="Pk S."/>
            <person name="Venkata Ramana C."/>
            <person name="Sasikala C."/>
        </authorList>
    </citation>
    <scope>NUCLEOTIDE SEQUENCE [LARGE SCALE GENOMIC DNA]</scope>
    <source>
        <strain evidence="2">JB008</strain>
    </source>
</reference>
<dbReference type="InterPro" id="IPR013785">
    <property type="entry name" value="Aldolase_TIM"/>
</dbReference>
<evidence type="ECO:0000313" key="3">
    <source>
        <dbReference type="Proteomes" id="UP001221217"/>
    </source>
</evidence>
<dbReference type="SUPFAM" id="SSF51569">
    <property type="entry name" value="Aldolase"/>
    <property type="match status" value="1"/>
</dbReference>
<dbReference type="CDD" id="cd11615">
    <property type="entry name" value="SAF_NeuB_like"/>
    <property type="match status" value="1"/>
</dbReference>
<dbReference type="SMART" id="SM00858">
    <property type="entry name" value="SAF"/>
    <property type="match status" value="1"/>
</dbReference>
<comment type="caution">
    <text evidence="2">The sequence shown here is derived from an EMBL/GenBank/DDBJ whole genome shotgun (WGS) entry which is preliminary data.</text>
</comment>
<dbReference type="AlphaFoldDB" id="A0AAJ1IJH7"/>
<dbReference type="GO" id="GO:0047444">
    <property type="term" value="F:N-acylneuraminate-9-phosphate synthase activity"/>
    <property type="evidence" value="ECO:0007669"/>
    <property type="project" value="TreeGrafter"/>
</dbReference>
<evidence type="ECO:0000259" key="1">
    <source>
        <dbReference type="PROSITE" id="PS50844"/>
    </source>
</evidence>
<dbReference type="PROSITE" id="PS50844">
    <property type="entry name" value="AFP_LIKE"/>
    <property type="match status" value="1"/>
</dbReference>
<dbReference type="PANTHER" id="PTHR42966">
    <property type="entry name" value="N-ACETYLNEURAMINATE SYNTHASE"/>
    <property type="match status" value="1"/>
</dbReference>